<keyword evidence="4" id="KW-0282">Flagellum</keyword>
<sequence length="757" mass="87524">MMLRVSGLPLLPGNTFRDIHQNRFHKSQHFEVNKGECILAERPKPGIGGRPLETQVESRPFSLYPPRYGPKAPSWLANDKKVLCFYGYFKETLHEIAKIPYQVRRVKILFYLEDGSMQVSEPRTLNSGIPQGCLVTRQRIPRYKSRTEFVDILDIKVGEKLILFDRCYFLTGCDKFTRYYLNNAGISVPDNIDAPPDPTEELRIAEKVASLPKQPSVTFDNLAKFLENDRKVLRFSGYWDDRDSEFGDVHHLEILYHLSDDTIEIKWKLPPNSGYNSNGMFLKRGKLPKNLDRLPKPGEVTPFTVLNVLGKGLRGGRYIMDCLDTGSNSIQYYHEKDLGIGVEINVHGRRVHLTSCDEFTQDFYRKKYGIENFTPEYNPAINRTSNEMSDRELPPFNGWGTHEDSEGNCKTVEPRAPNRDFVKFFKYDGYILRFGARLISKIKENNNRAFIILYYLDDDTISVYEIGLKNSGFLGGEFFKRSKMYLPGQEWLSASRPKTYKAEDLFIGTKVNLRDHIFALISADRFSLNFMEQNPHQFIFANITLIMEKIRENMRPIYKDFIAKYLNRVHTEKIAGKNVSLICYEDFKEMILDLLGSNIVEHEIVTLCRHFSAETEVQVPFDKEVIRSAVHAELARSLWNDRSRIREHIYHIAPHHNGFLPQKTMISVIRACKLPFDIALIEKLISVLNKDAEGNIDIDDFEHFLDPIGHPSHPIAPLNVKRDVHQFKPFTVAGKLIDWDAFLEEIDLEQDLKHLTG</sequence>
<evidence type="ECO:0000256" key="4">
    <source>
        <dbReference type="ARBA" id="ARBA00022846"/>
    </source>
</evidence>
<dbReference type="OMA" id="RFSCKQP"/>
<accession>A0A336K9S5</accession>
<dbReference type="FunFam" id="2.30.29.170:FF:000002">
    <property type="entry name" value="EF-hand domain (C-terminal) containing 1"/>
    <property type="match status" value="1"/>
</dbReference>
<evidence type="ECO:0000313" key="13">
    <source>
        <dbReference type="EMBL" id="SSX20932.1"/>
    </source>
</evidence>
<keyword evidence="3" id="KW-0677">Repeat</keyword>
<evidence type="ECO:0000313" key="12">
    <source>
        <dbReference type="EMBL" id="SSX00552.1"/>
    </source>
</evidence>
<evidence type="ECO:0000256" key="3">
    <source>
        <dbReference type="ARBA" id="ARBA00022737"/>
    </source>
</evidence>
<dbReference type="FunFam" id="2.30.29.170:FF:000004">
    <property type="entry name" value="EF-hand domain containing 2"/>
    <property type="match status" value="1"/>
</dbReference>
<dbReference type="InterPro" id="IPR006602">
    <property type="entry name" value="DM10_dom"/>
</dbReference>
<comment type="function">
    <text evidence="8">Microtubule inner protein (MIP) part of the dynein-decorated doublet microtubules (DMTs) in cilia axoneme, which is required for motile cilia beating.</text>
</comment>
<evidence type="ECO:0000256" key="8">
    <source>
        <dbReference type="ARBA" id="ARBA00035003"/>
    </source>
</evidence>
<dbReference type="InterPro" id="IPR040193">
    <property type="entry name" value="EFHC1/EFHC2/EFHB"/>
</dbReference>
<evidence type="ECO:0000256" key="5">
    <source>
        <dbReference type="ARBA" id="ARBA00023069"/>
    </source>
</evidence>
<feature type="domain" description="DM10" evidence="11">
    <location>
        <begin position="79"/>
        <end position="185"/>
    </location>
</feature>
<keyword evidence="5" id="KW-0969">Cilium</keyword>
<dbReference type="GO" id="GO:0010975">
    <property type="term" value="P:regulation of neuron projection development"/>
    <property type="evidence" value="ECO:0007669"/>
    <property type="project" value="TreeGrafter"/>
</dbReference>
<dbReference type="SMART" id="SM00676">
    <property type="entry name" value="DM10"/>
    <property type="match status" value="3"/>
</dbReference>
<evidence type="ECO:0000256" key="1">
    <source>
        <dbReference type="ARBA" id="ARBA00004611"/>
    </source>
</evidence>
<keyword evidence="7" id="KW-0966">Cell projection</keyword>
<evidence type="ECO:0000256" key="6">
    <source>
        <dbReference type="ARBA" id="ARBA00023212"/>
    </source>
</evidence>
<dbReference type="VEuPathDB" id="VectorBase:CSON003070"/>
<evidence type="ECO:0000259" key="10">
    <source>
        <dbReference type="PROSITE" id="PS50222"/>
    </source>
</evidence>
<feature type="domain" description="EF-hand" evidence="10">
    <location>
        <begin position="676"/>
        <end position="711"/>
    </location>
</feature>
<evidence type="ECO:0000256" key="2">
    <source>
        <dbReference type="ARBA" id="ARBA00022490"/>
    </source>
</evidence>
<reference evidence="12" key="1">
    <citation type="submission" date="2018-04" db="EMBL/GenBank/DDBJ databases">
        <authorList>
            <person name="Go L.Y."/>
            <person name="Mitchell J.A."/>
        </authorList>
    </citation>
    <scope>NUCLEOTIDE SEQUENCE</scope>
    <source>
        <tissue evidence="12">Whole organism</tissue>
    </source>
</reference>
<organism evidence="12">
    <name type="scientific">Culicoides sonorensis</name>
    <name type="common">Biting midge</name>
    <dbReference type="NCBI Taxonomy" id="179676"/>
    <lineage>
        <taxon>Eukaryota</taxon>
        <taxon>Metazoa</taxon>
        <taxon>Ecdysozoa</taxon>
        <taxon>Arthropoda</taxon>
        <taxon>Hexapoda</taxon>
        <taxon>Insecta</taxon>
        <taxon>Pterygota</taxon>
        <taxon>Neoptera</taxon>
        <taxon>Endopterygota</taxon>
        <taxon>Diptera</taxon>
        <taxon>Nematocera</taxon>
        <taxon>Chironomoidea</taxon>
        <taxon>Ceratopogonidae</taxon>
        <taxon>Ceratopogoninae</taxon>
        <taxon>Culicoides</taxon>
        <taxon>Monoculicoides</taxon>
    </lineage>
</organism>
<evidence type="ECO:0000259" key="11">
    <source>
        <dbReference type="PROSITE" id="PS51336"/>
    </source>
</evidence>
<dbReference type="Gene3D" id="2.30.29.170">
    <property type="match status" value="3"/>
</dbReference>
<dbReference type="PROSITE" id="PS51336">
    <property type="entry name" value="DM10"/>
    <property type="match status" value="3"/>
</dbReference>
<keyword evidence="2" id="KW-0963">Cytoplasm</keyword>
<name>A0A336K9S5_CULSO</name>
<dbReference type="Pfam" id="PF06565">
    <property type="entry name" value="DM10_dom"/>
    <property type="match status" value="3"/>
</dbReference>
<dbReference type="EMBL" id="UFQT01000152">
    <property type="protein sequence ID" value="SSX20932.1"/>
    <property type="molecule type" value="Genomic_DNA"/>
</dbReference>
<proteinExistence type="predicted"/>
<dbReference type="InterPro" id="IPR011992">
    <property type="entry name" value="EF-hand-dom_pair"/>
</dbReference>
<evidence type="ECO:0000256" key="9">
    <source>
        <dbReference type="ARBA" id="ARBA00039880"/>
    </source>
</evidence>
<feature type="domain" description="DM10" evidence="11">
    <location>
        <begin position="428"/>
        <end position="535"/>
    </location>
</feature>
<reference evidence="13" key="2">
    <citation type="submission" date="2018-07" db="EMBL/GenBank/DDBJ databases">
        <authorList>
            <person name="Quirk P.G."/>
            <person name="Krulwich T.A."/>
        </authorList>
    </citation>
    <scope>NUCLEOTIDE SEQUENCE</scope>
</reference>
<keyword evidence="6" id="KW-0206">Cytoskeleton</keyword>
<dbReference type="PANTHER" id="PTHR12086:SF11">
    <property type="entry name" value="EF-HAND DOMAIN-CONTAINING FAMILY MEMBER C2"/>
    <property type="match status" value="1"/>
</dbReference>
<dbReference type="PROSITE" id="PS50222">
    <property type="entry name" value="EF_HAND_2"/>
    <property type="match status" value="1"/>
</dbReference>
<dbReference type="EMBL" id="UFQS01000152">
    <property type="protein sequence ID" value="SSX00552.1"/>
    <property type="molecule type" value="Genomic_DNA"/>
</dbReference>
<dbReference type="GO" id="GO:0005509">
    <property type="term" value="F:calcium ion binding"/>
    <property type="evidence" value="ECO:0007669"/>
    <property type="project" value="InterPro"/>
</dbReference>
<comment type="subcellular location">
    <subcellularLocation>
        <location evidence="1">Cytoplasm</location>
        <location evidence="1">Cytoskeleton</location>
        <location evidence="1">Flagellum axoneme</location>
    </subcellularLocation>
</comment>
<dbReference type="InterPro" id="IPR002048">
    <property type="entry name" value="EF_hand_dom"/>
</dbReference>
<feature type="domain" description="DM10" evidence="11">
    <location>
        <begin position="229"/>
        <end position="368"/>
    </location>
</feature>
<evidence type="ECO:0000256" key="7">
    <source>
        <dbReference type="ARBA" id="ARBA00023273"/>
    </source>
</evidence>
<dbReference type="GO" id="GO:0005874">
    <property type="term" value="C:microtubule"/>
    <property type="evidence" value="ECO:0007669"/>
    <property type="project" value="TreeGrafter"/>
</dbReference>
<dbReference type="SUPFAM" id="SSF47473">
    <property type="entry name" value="EF-hand"/>
    <property type="match status" value="1"/>
</dbReference>
<gene>
    <name evidence="12" type="primary">CSON003070</name>
</gene>
<dbReference type="PANTHER" id="PTHR12086">
    <property type="entry name" value="EF-HAND DOMAIN C-TERMINAL CONTAINING PROTEIN"/>
    <property type="match status" value="1"/>
</dbReference>
<protein>
    <recommendedName>
        <fullName evidence="9">EF-hand domain-containing family member C2</fullName>
    </recommendedName>
</protein>
<dbReference type="AlphaFoldDB" id="A0A336K9S5"/>